<evidence type="ECO:0000313" key="4">
    <source>
        <dbReference type="EMBL" id="TCN26101.1"/>
    </source>
</evidence>
<evidence type="ECO:0000256" key="2">
    <source>
        <dbReference type="ARBA" id="ARBA00023315"/>
    </source>
</evidence>
<organism evidence="4 5">
    <name type="scientific">Mesobacillus foraminis</name>
    <dbReference type="NCBI Taxonomy" id="279826"/>
    <lineage>
        <taxon>Bacteria</taxon>
        <taxon>Bacillati</taxon>
        <taxon>Bacillota</taxon>
        <taxon>Bacilli</taxon>
        <taxon>Bacillales</taxon>
        <taxon>Bacillaceae</taxon>
        <taxon>Mesobacillus</taxon>
    </lineage>
</organism>
<dbReference type="PROSITE" id="PS51186">
    <property type="entry name" value="GNAT"/>
    <property type="match status" value="1"/>
</dbReference>
<protein>
    <submittedName>
        <fullName evidence="4">Acetyltransferase (GNAT) family protein</fullName>
    </submittedName>
</protein>
<reference evidence="4 5" key="1">
    <citation type="journal article" date="2015" name="Stand. Genomic Sci.">
        <title>Genomic Encyclopedia of Bacterial and Archaeal Type Strains, Phase III: the genomes of soil and plant-associated and newly described type strains.</title>
        <authorList>
            <person name="Whitman W.B."/>
            <person name="Woyke T."/>
            <person name="Klenk H.P."/>
            <person name="Zhou Y."/>
            <person name="Lilburn T.G."/>
            <person name="Beck B.J."/>
            <person name="De Vos P."/>
            <person name="Vandamme P."/>
            <person name="Eisen J.A."/>
            <person name="Garrity G."/>
            <person name="Hugenholtz P."/>
            <person name="Kyrpides N.C."/>
        </authorList>
    </citation>
    <scope>NUCLEOTIDE SEQUENCE [LARGE SCALE GENOMIC DNA]</scope>
    <source>
        <strain evidence="4 5">CV53</strain>
    </source>
</reference>
<accession>A0A4R2BGJ2</accession>
<name>A0A4R2BGJ2_9BACI</name>
<dbReference type="Proteomes" id="UP000295689">
    <property type="component" value="Unassembled WGS sequence"/>
</dbReference>
<keyword evidence="5" id="KW-1185">Reference proteome</keyword>
<comment type="caution">
    <text evidence="4">The sequence shown here is derived from an EMBL/GenBank/DDBJ whole genome shotgun (WGS) entry which is preliminary data.</text>
</comment>
<dbReference type="EMBL" id="SLVV01000004">
    <property type="protein sequence ID" value="TCN26101.1"/>
    <property type="molecule type" value="Genomic_DNA"/>
</dbReference>
<dbReference type="AlphaFoldDB" id="A0A4R2BGJ2"/>
<keyword evidence="1 4" id="KW-0808">Transferase</keyword>
<proteinExistence type="predicted"/>
<evidence type="ECO:0000313" key="5">
    <source>
        <dbReference type="Proteomes" id="UP000295689"/>
    </source>
</evidence>
<dbReference type="InterPro" id="IPR000182">
    <property type="entry name" value="GNAT_dom"/>
</dbReference>
<dbReference type="SUPFAM" id="SSF55729">
    <property type="entry name" value="Acyl-CoA N-acyltransferases (Nat)"/>
    <property type="match status" value="1"/>
</dbReference>
<sequence length="133" mass="15385">MPLFNAYRVFYQQPSDEEGVAAFLRDRISHSESVILIAYEGEKAAGFVQLYPTFTSIGMQKAYILNDLFVKKEFRRRGTGKALLDEAFQFGVNESIRFIILETAPENHAAKALYESMGMQTYNEYNRYIKIFK</sequence>
<keyword evidence="2" id="KW-0012">Acyltransferase</keyword>
<gene>
    <name evidence="4" type="ORF">EV146_104208</name>
</gene>
<dbReference type="InterPro" id="IPR016181">
    <property type="entry name" value="Acyl_CoA_acyltransferase"/>
</dbReference>
<dbReference type="InterPro" id="IPR050680">
    <property type="entry name" value="YpeA/RimI_acetyltransf"/>
</dbReference>
<dbReference type="CDD" id="cd04301">
    <property type="entry name" value="NAT_SF"/>
    <property type="match status" value="1"/>
</dbReference>
<dbReference type="Gene3D" id="3.40.630.30">
    <property type="match status" value="1"/>
</dbReference>
<dbReference type="PANTHER" id="PTHR43420">
    <property type="entry name" value="ACETYLTRANSFERASE"/>
    <property type="match status" value="1"/>
</dbReference>
<evidence type="ECO:0000256" key="1">
    <source>
        <dbReference type="ARBA" id="ARBA00022679"/>
    </source>
</evidence>
<dbReference type="GO" id="GO:0016747">
    <property type="term" value="F:acyltransferase activity, transferring groups other than amino-acyl groups"/>
    <property type="evidence" value="ECO:0007669"/>
    <property type="project" value="InterPro"/>
</dbReference>
<evidence type="ECO:0000259" key="3">
    <source>
        <dbReference type="PROSITE" id="PS51186"/>
    </source>
</evidence>
<dbReference type="Pfam" id="PF00583">
    <property type="entry name" value="Acetyltransf_1"/>
    <property type="match status" value="1"/>
</dbReference>
<feature type="domain" description="N-acetyltransferase" evidence="3">
    <location>
        <begin position="1"/>
        <end position="133"/>
    </location>
</feature>